<dbReference type="PROSITE" id="PS51831">
    <property type="entry name" value="HD"/>
    <property type="match status" value="1"/>
</dbReference>
<keyword evidence="4" id="KW-1185">Reference proteome</keyword>
<dbReference type="OrthoDB" id="9759601at2"/>
<dbReference type="AlphaFoldDB" id="A0A372LCR3"/>
<evidence type="ECO:0000313" key="3">
    <source>
        <dbReference type="EMBL" id="RFU63795.1"/>
    </source>
</evidence>
<dbReference type="CDD" id="cd00077">
    <property type="entry name" value="HDc"/>
    <property type="match status" value="1"/>
</dbReference>
<comment type="caution">
    <text evidence="3">The sequence shown here is derived from an EMBL/GenBank/DDBJ whole genome shotgun (WGS) entry which is preliminary data.</text>
</comment>
<organism evidence="3 4">
    <name type="scientific">Peribacillus glennii</name>
    <dbReference type="NCBI Taxonomy" id="2303991"/>
    <lineage>
        <taxon>Bacteria</taxon>
        <taxon>Bacillati</taxon>
        <taxon>Bacillota</taxon>
        <taxon>Bacilli</taxon>
        <taxon>Bacillales</taxon>
        <taxon>Bacillaceae</taxon>
        <taxon>Peribacillus</taxon>
    </lineage>
</organism>
<dbReference type="SUPFAM" id="SSF109604">
    <property type="entry name" value="HD-domain/PDEase-like"/>
    <property type="match status" value="1"/>
</dbReference>
<dbReference type="InterPro" id="IPR006674">
    <property type="entry name" value="HD_domain"/>
</dbReference>
<gene>
    <name evidence="3" type="ORF">D0466_10035</name>
</gene>
<dbReference type="InterPro" id="IPR037522">
    <property type="entry name" value="HD_GYP_dom"/>
</dbReference>
<reference evidence="3 4" key="1">
    <citation type="submission" date="2018-08" db="EMBL/GenBank/DDBJ databases">
        <title>Bacillus chawlae sp. nov., Bacillus glennii sp. nov., and Bacillus saganii sp. nov. Isolated from the Vehicle Assembly Building at Kennedy Space Center where the Viking Spacecraft were Assembled.</title>
        <authorList>
            <person name="Seuylemezian A."/>
            <person name="Vaishampayan P."/>
        </authorList>
    </citation>
    <scope>NUCLEOTIDE SEQUENCE [LARGE SCALE GENOMIC DNA]</scope>
    <source>
        <strain evidence="3 4">V44-8</strain>
    </source>
</reference>
<proteinExistence type="predicted"/>
<dbReference type="EMBL" id="QVTD01000005">
    <property type="protein sequence ID" value="RFU63795.1"/>
    <property type="molecule type" value="Genomic_DNA"/>
</dbReference>
<dbReference type="PANTHER" id="PTHR43155">
    <property type="entry name" value="CYCLIC DI-GMP PHOSPHODIESTERASE PA4108-RELATED"/>
    <property type="match status" value="1"/>
</dbReference>
<accession>A0A372LCR3</accession>
<dbReference type="Pfam" id="PF13487">
    <property type="entry name" value="HD_5"/>
    <property type="match status" value="1"/>
</dbReference>
<dbReference type="PROSITE" id="PS51832">
    <property type="entry name" value="HD_GYP"/>
    <property type="match status" value="1"/>
</dbReference>
<evidence type="ECO:0000259" key="1">
    <source>
        <dbReference type="PROSITE" id="PS51831"/>
    </source>
</evidence>
<sequence>MRLWTTESLTQGMRLGKSIRNERGQILINEGIELNEKLIRRLKELGIPFVYIQDPRTEHIKPGKNITETLRREAISTIENTFTDLQKNDSLSSSFVIEKAYRRFSGLIRHIMNDIRSNDELLTLLADVYTYDNYIFTHSLNVTLYSLAIGMELKLSSKQLETLGLGAILHDVGKMLVPVEILMKPGRLTKEEFEEIKKHSETGFHLIRNVQTLPLLVAHCAYQHHERIDGSGYPRGLTGDDIHFFGKIIAVADVFDAVTSNRVYRSAMLPHEGLEILYAGSGVQFEMKVVEAFRRAVAVYPNGLGVTLNDGRKGIVSRQNVGCSDRPVIEILEENGEQLEAPYELDLNNHNHLVIAGCDTAQAKINN</sequence>
<protein>
    <submittedName>
        <fullName evidence="3">HD-GYP domain-containing protein</fullName>
    </submittedName>
</protein>
<feature type="domain" description="HD-GYP" evidence="2">
    <location>
        <begin position="113"/>
        <end position="309"/>
    </location>
</feature>
<evidence type="ECO:0000313" key="4">
    <source>
        <dbReference type="Proteomes" id="UP000262939"/>
    </source>
</evidence>
<evidence type="ECO:0000259" key="2">
    <source>
        <dbReference type="PROSITE" id="PS51832"/>
    </source>
</evidence>
<dbReference type="Proteomes" id="UP000262939">
    <property type="component" value="Unassembled WGS sequence"/>
</dbReference>
<dbReference type="Gene3D" id="1.10.3210.10">
    <property type="entry name" value="Hypothetical protein af1432"/>
    <property type="match status" value="1"/>
</dbReference>
<dbReference type="SMART" id="SM00471">
    <property type="entry name" value="HDc"/>
    <property type="match status" value="1"/>
</dbReference>
<dbReference type="PANTHER" id="PTHR43155:SF2">
    <property type="entry name" value="CYCLIC DI-GMP PHOSPHODIESTERASE PA4108"/>
    <property type="match status" value="1"/>
</dbReference>
<dbReference type="InterPro" id="IPR003607">
    <property type="entry name" value="HD/PDEase_dom"/>
</dbReference>
<dbReference type="RefSeq" id="WP_117322432.1">
    <property type="nucleotide sequence ID" value="NZ_QVTD01000005.1"/>
</dbReference>
<name>A0A372LCR3_9BACI</name>
<feature type="domain" description="HD" evidence="1">
    <location>
        <begin position="135"/>
        <end position="258"/>
    </location>
</feature>